<comment type="cofactor">
    <cofactor evidence="14 16">
        <name>Zn(2+)</name>
        <dbReference type="ChEBI" id="CHEBI:29105"/>
    </cofactor>
    <text evidence="14 16">Binds 1 zinc ion per subunit.</text>
</comment>
<evidence type="ECO:0000256" key="9">
    <source>
        <dbReference type="ARBA" id="ARBA00022833"/>
    </source>
</evidence>
<evidence type="ECO:0000256" key="6">
    <source>
        <dbReference type="ARBA" id="ARBA00022723"/>
    </source>
</evidence>
<feature type="domain" description="Peptidase M50" evidence="17">
    <location>
        <begin position="66"/>
        <end position="151"/>
    </location>
</feature>
<feature type="binding site" evidence="16">
    <location>
        <position position="173"/>
    </location>
    <ligand>
        <name>Zn(2+)</name>
        <dbReference type="ChEBI" id="CHEBI:29105"/>
        <note>catalytic</note>
    </ligand>
</feature>
<keyword evidence="9 14" id="KW-0862">Zinc</keyword>
<dbReference type="PANTHER" id="PTHR39188:SF3">
    <property type="entry name" value="STAGE IV SPORULATION PROTEIN FB"/>
    <property type="match status" value="1"/>
</dbReference>
<dbReference type="AlphaFoldDB" id="A0A1C6RYX1"/>
<evidence type="ECO:0000256" key="16">
    <source>
        <dbReference type="PIRSR" id="PIRSR006404-2"/>
    </source>
</evidence>
<accession>A0A1C6RYX1</accession>
<dbReference type="PANTHER" id="PTHR39188">
    <property type="entry name" value="MEMBRANE-ASSOCIATED ZINC METALLOPROTEASE M50B"/>
    <property type="match status" value="1"/>
</dbReference>
<dbReference type="GO" id="GO:0008237">
    <property type="term" value="F:metallopeptidase activity"/>
    <property type="evidence" value="ECO:0007669"/>
    <property type="project" value="UniProtKB-UniRule"/>
</dbReference>
<evidence type="ECO:0000256" key="7">
    <source>
        <dbReference type="ARBA" id="ARBA00022737"/>
    </source>
</evidence>
<dbReference type="GO" id="GO:0006508">
    <property type="term" value="P:proteolysis"/>
    <property type="evidence" value="ECO:0007669"/>
    <property type="project" value="UniProtKB-KW"/>
</dbReference>
<evidence type="ECO:0000256" key="10">
    <source>
        <dbReference type="ARBA" id="ARBA00022989"/>
    </source>
</evidence>
<evidence type="ECO:0000256" key="2">
    <source>
        <dbReference type="ARBA" id="ARBA00007931"/>
    </source>
</evidence>
<evidence type="ECO:0000256" key="12">
    <source>
        <dbReference type="ARBA" id="ARBA00023122"/>
    </source>
</evidence>
<evidence type="ECO:0000256" key="13">
    <source>
        <dbReference type="ARBA" id="ARBA00023136"/>
    </source>
</evidence>
<organism evidence="18 19">
    <name type="scientific">Micromonospora pallida</name>
    <dbReference type="NCBI Taxonomy" id="145854"/>
    <lineage>
        <taxon>Bacteria</taxon>
        <taxon>Bacillati</taxon>
        <taxon>Actinomycetota</taxon>
        <taxon>Actinomycetes</taxon>
        <taxon>Micromonosporales</taxon>
        <taxon>Micromonosporaceae</taxon>
        <taxon>Micromonospora</taxon>
    </lineage>
</organism>
<comment type="subcellular location">
    <subcellularLocation>
        <location evidence="1 14">Cell membrane</location>
        <topology evidence="1 14">Multi-pass membrane protein</topology>
    </subcellularLocation>
</comment>
<evidence type="ECO:0000256" key="15">
    <source>
        <dbReference type="PIRSR" id="PIRSR006404-1"/>
    </source>
</evidence>
<keyword evidence="8 14" id="KW-0378">Hydrolase</keyword>
<dbReference type="EMBL" id="FMHW01000002">
    <property type="protein sequence ID" value="SCL22436.1"/>
    <property type="molecule type" value="Genomic_DNA"/>
</dbReference>
<feature type="transmembrane region" description="Helical" evidence="14">
    <location>
        <begin position="21"/>
        <end position="47"/>
    </location>
</feature>
<protein>
    <recommendedName>
        <fullName evidence="14">Zinc metalloprotease</fullName>
    </recommendedName>
</protein>
<comment type="similarity">
    <text evidence="2 14">Belongs to the peptidase M50B family.</text>
</comment>
<evidence type="ECO:0000256" key="3">
    <source>
        <dbReference type="ARBA" id="ARBA00022475"/>
    </source>
</evidence>
<sequence length="384" mass="40533">MEEKPRPRARPDRRSGLAVGRVFGVPLHLNTSMVLLALLVTVLYAVFARQRLGLSPLGGYLIGLGFVVSLLGSVLLHELGHALTARRYGIGVRGITLELLGGYTEMDRDAPTPRVDLLISLAGPAVSAVLGVAAVAATLALPDRTLFHQLAFQLAVSNVVVAIFNILPGLPLDGGRALRAAIWSATRDRHLATEIAGWVGRAVALGTAVLVTLLTVRDVLAPLALPLVLLVAVTLWRGAGQSIRLARMSRRFPLVDLSRLARPVLGVPSGTPLAEAQRRRAENGPPDAALAVTDAAGRPVALVDPARVAAVPPERRPWLAVDEVARSLAGVPALPVGLDGERVVEAVQTHPGAQYVVTSGEDVVGVLHIADLAQLLEPKRKMNT</sequence>
<feature type="binding site" evidence="16">
    <location>
        <position position="77"/>
    </location>
    <ligand>
        <name>Zn(2+)</name>
        <dbReference type="ChEBI" id="CHEBI:29105"/>
        <note>catalytic</note>
    </ligand>
</feature>
<keyword evidence="5 14" id="KW-0812">Transmembrane</keyword>
<proteinExistence type="inferred from homology"/>
<keyword evidence="4 14" id="KW-0645">Protease</keyword>
<feature type="binding site" evidence="16">
    <location>
        <position position="81"/>
    </location>
    <ligand>
        <name>Zn(2+)</name>
        <dbReference type="ChEBI" id="CHEBI:29105"/>
        <note>catalytic</note>
    </ligand>
</feature>
<feature type="transmembrane region" description="Helical" evidence="14">
    <location>
        <begin position="219"/>
        <end position="239"/>
    </location>
</feature>
<keyword evidence="7" id="KW-0677">Repeat</keyword>
<name>A0A1C6RYX1_9ACTN</name>
<dbReference type="STRING" id="145854.GA0074692_1394"/>
<feature type="active site" evidence="15">
    <location>
        <position position="78"/>
    </location>
</feature>
<dbReference type="Proteomes" id="UP000198959">
    <property type="component" value="Unassembled WGS sequence"/>
</dbReference>
<dbReference type="InterPro" id="IPR008915">
    <property type="entry name" value="Peptidase_M50"/>
</dbReference>
<dbReference type="PIRSF" id="PIRSF006404">
    <property type="entry name" value="UCP006404_Pept_M50_CBS"/>
    <property type="match status" value="1"/>
</dbReference>
<evidence type="ECO:0000313" key="18">
    <source>
        <dbReference type="EMBL" id="SCL22436.1"/>
    </source>
</evidence>
<keyword evidence="11 14" id="KW-0482">Metalloprotease</keyword>
<keyword evidence="12" id="KW-0129">CBS domain</keyword>
<evidence type="ECO:0000256" key="1">
    <source>
        <dbReference type="ARBA" id="ARBA00004651"/>
    </source>
</evidence>
<dbReference type="GO" id="GO:0046872">
    <property type="term" value="F:metal ion binding"/>
    <property type="evidence" value="ECO:0007669"/>
    <property type="project" value="UniProtKB-UniRule"/>
</dbReference>
<evidence type="ECO:0000313" key="19">
    <source>
        <dbReference type="Proteomes" id="UP000198959"/>
    </source>
</evidence>
<feature type="transmembrane region" description="Helical" evidence="14">
    <location>
        <begin position="117"/>
        <end position="141"/>
    </location>
</feature>
<evidence type="ECO:0000256" key="4">
    <source>
        <dbReference type="ARBA" id="ARBA00022670"/>
    </source>
</evidence>
<dbReference type="OrthoDB" id="9781963at2"/>
<feature type="transmembrane region" description="Helical" evidence="14">
    <location>
        <begin position="191"/>
        <end position="213"/>
    </location>
</feature>
<gene>
    <name evidence="18" type="ORF">GA0074692_1394</name>
</gene>
<dbReference type="InterPro" id="IPR016483">
    <property type="entry name" value="UCP006404_Pept_M50_CBS"/>
</dbReference>
<evidence type="ECO:0000256" key="11">
    <source>
        <dbReference type="ARBA" id="ARBA00023049"/>
    </source>
</evidence>
<feature type="transmembrane region" description="Helical" evidence="14">
    <location>
        <begin position="59"/>
        <end position="77"/>
    </location>
</feature>
<reference evidence="19" key="1">
    <citation type="submission" date="2016-06" db="EMBL/GenBank/DDBJ databases">
        <authorList>
            <person name="Varghese N."/>
            <person name="Submissions Spin"/>
        </authorList>
    </citation>
    <scope>NUCLEOTIDE SEQUENCE [LARGE SCALE GENOMIC DNA]</scope>
    <source>
        <strain evidence="19">DSM 43817</strain>
    </source>
</reference>
<keyword evidence="3 14" id="KW-1003">Cell membrane</keyword>
<dbReference type="GO" id="GO:0005886">
    <property type="term" value="C:plasma membrane"/>
    <property type="evidence" value="ECO:0007669"/>
    <property type="project" value="UniProtKB-SubCell"/>
</dbReference>
<evidence type="ECO:0000256" key="5">
    <source>
        <dbReference type="ARBA" id="ARBA00022692"/>
    </source>
</evidence>
<evidence type="ECO:0000259" key="17">
    <source>
        <dbReference type="Pfam" id="PF02163"/>
    </source>
</evidence>
<feature type="transmembrane region" description="Helical" evidence="14">
    <location>
        <begin position="147"/>
        <end position="170"/>
    </location>
</feature>
<evidence type="ECO:0000256" key="14">
    <source>
        <dbReference type="PIRNR" id="PIRNR006404"/>
    </source>
</evidence>
<keyword evidence="19" id="KW-1185">Reference proteome</keyword>
<keyword evidence="10 14" id="KW-1133">Transmembrane helix</keyword>
<evidence type="ECO:0000256" key="8">
    <source>
        <dbReference type="ARBA" id="ARBA00022801"/>
    </source>
</evidence>
<keyword evidence="6 14" id="KW-0479">Metal-binding</keyword>
<dbReference type="Pfam" id="PF02163">
    <property type="entry name" value="Peptidase_M50"/>
    <property type="match status" value="1"/>
</dbReference>
<keyword evidence="13 14" id="KW-0472">Membrane</keyword>